<comment type="caution">
    <text evidence="2">The sequence shown here is derived from an EMBL/GenBank/DDBJ whole genome shotgun (WGS) entry which is preliminary data.</text>
</comment>
<dbReference type="EMBL" id="DSUJ01000002">
    <property type="protein sequence ID" value="HFI90025.1"/>
    <property type="molecule type" value="Genomic_DNA"/>
</dbReference>
<proteinExistence type="predicted"/>
<dbReference type="AlphaFoldDB" id="A0A7V2ZHF0"/>
<dbReference type="CDD" id="cd15482">
    <property type="entry name" value="Sialidase_non-viral"/>
    <property type="match status" value="1"/>
</dbReference>
<name>A0A7V2ZHF0_9BACT</name>
<feature type="domain" description="Secretion system C-terminal sorting" evidence="1">
    <location>
        <begin position="951"/>
        <end position="1027"/>
    </location>
</feature>
<organism evidence="2">
    <name type="scientific">Ignavibacterium album</name>
    <dbReference type="NCBI Taxonomy" id="591197"/>
    <lineage>
        <taxon>Bacteria</taxon>
        <taxon>Pseudomonadati</taxon>
        <taxon>Ignavibacteriota</taxon>
        <taxon>Ignavibacteria</taxon>
        <taxon>Ignavibacteriales</taxon>
        <taxon>Ignavibacteriaceae</taxon>
        <taxon>Ignavibacterium</taxon>
    </lineage>
</organism>
<dbReference type="Gene3D" id="2.120.10.10">
    <property type="match status" value="2"/>
</dbReference>
<evidence type="ECO:0000313" key="2">
    <source>
        <dbReference type="EMBL" id="HFI90025.1"/>
    </source>
</evidence>
<sequence>MKILKMIFFIVICSAILILPQSKKILDQFSDIDKNSYDNNFNIRLTPTVPKYFSLQDDFIIEAVYPLELSNGNFAVAWGNRTISNSLEINFSISSNEGTTWVSNTITTVSANFSTPFEISLVQTFSGRLLCLYALSSETVVARFYLFYSDDLGNTWAGPIIIGNPPLGVVAKNFDLSQKASGEIYLTYKRSDGSHKFRKSTDNGISWSSEYSIATNPNYYWGKIIPLDDQYIGFIFLNKEQTQNSILIQKSSDDGLSWSSPQNIYSDTSQIIKISTSKTTSPNIHIALQKNYRENFYLGYFNYGVEYELRDVFFIKSTDNGNTWSAPVIFTQYKGKDNLISISSSDDNPFVFFNSTRFLGTEGSVKIWFGRVGLVNDRTAPPVKIYDKQSEAALNTPITINAIILNTNQITQIILRVFQDGTPLPDSYLYDDGQHNDGNAGDNVWGNIIGPYTYPTSVSYQYIVSDSASNQITFLGGSFNFYFLNPESFMLDVNRLKLPIGNNGVIADVTINGSSGGAYDEGTILFSGGFLLSGYKNNQLWANGVMTSSRILDYLPGTVDTSFPSTNSNLFVIKASDPDFSNSWLEWTDAVNYGADFYDGNGDGLYTPVDLNGNGVWDESEDRPGLIGNVTTFFVCNDRMPSSLRRFNNMIPLGIEIRQSTYAFSNNDYSLNEAVFVKYEIANKSGSQLDSVYFSVVSDPDIGGLYSEDLFGSDTLLNSTYVYKASADNIYGSNPPALFNTLAQGPVVYIPGETFSDINGNGIFDPGTDISLDTAFNIRGTFIGIDTLPGAKNLLPTSMTHYMSSHPTQGDMSTVQEVRNLQIGGLTTHGLTINPCNWQFGLVNGVDCNSVNPNFLYSGDPVNNIGWINNFASDQRSMLSVGPFNLANNESKIIVVAYVGGRGNSPKNSVTIGKFNVGQILEAYNNNFPVIVSVEDKFFELPSKFNLYQNYPNPFNPSTKIRWQAPVASHQTLKVYDILGNEVATLVDEFREAGGYEINFDASSLASGVYIYKLKGGSFISSKKMMIIK</sequence>
<gene>
    <name evidence="2" type="ORF">ENS31_00685</name>
</gene>
<dbReference type="SUPFAM" id="SSF110296">
    <property type="entry name" value="Oligoxyloglucan reducing end-specific cellobiohydrolase"/>
    <property type="match status" value="1"/>
</dbReference>
<dbReference type="InterPro" id="IPR026444">
    <property type="entry name" value="Secre_tail"/>
</dbReference>
<evidence type="ECO:0000259" key="1">
    <source>
        <dbReference type="Pfam" id="PF18962"/>
    </source>
</evidence>
<accession>A0A7V2ZHF0</accession>
<dbReference type="Pfam" id="PF18962">
    <property type="entry name" value="Por_Secre_tail"/>
    <property type="match status" value="1"/>
</dbReference>
<dbReference type="NCBIfam" id="TIGR04183">
    <property type="entry name" value="Por_Secre_tail"/>
    <property type="match status" value="1"/>
</dbReference>
<protein>
    <submittedName>
        <fullName evidence="2">T9SS type A sorting domain-containing protein</fullName>
    </submittedName>
</protein>
<reference evidence="2" key="1">
    <citation type="journal article" date="2020" name="mSystems">
        <title>Genome- and Community-Level Interaction Insights into Carbon Utilization and Element Cycling Functions of Hydrothermarchaeota in Hydrothermal Sediment.</title>
        <authorList>
            <person name="Zhou Z."/>
            <person name="Liu Y."/>
            <person name="Xu W."/>
            <person name="Pan J."/>
            <person name="Luo Z.H."/>
            <person name="Li M."/>
        </authorList>
    </citation>
    <scope>NUCLEOTIDE SEQUENCE [LARGE SCALE GENOMIC DNA]</scope>
    <source>
        <strain evidence="2">SpSt-479</strain>
    </source>
</reference>